<evidence type="ECO:0000256" key="1">
    <source>
        <dbReference type="SAM" id="MobiDB-lite"/>
    </source>
</evidence>
<feature type="compositionally biased region" description="Basic and acidic residues" evidence="1">
    <location>
        <begin position="76"/>
        <end position="104"/>
    </location>
</feature>
<organism evidence="3 4">
    <name type="scientific">Chrysodeixis includens</name>
    <name type="common">Soybean looper</name>
    <name type="synonym">Pseudoplusia includens</name>
    <dbReference type="NCBI Taxonomy" id="689277"/>
    <lineage>
        <taxon>Eukaryota</taxon>
        <taxon>Metazoa</taxon>
        <taxon>Ecdysozoa</taxon>
        <taxon>Arthropoda</taxon>
        <taxon>Hexapoda</taxon>
        <taxon>Insecta</taxon>
        <taxon>Pterygota</taxon>
        <taxon>Neoptera</taxon>
        <taxon>Endopterygota</taxon>
        <taxon>Lepidoptera</taxon>
        <taxon>Glossata</taxon>
        <taxon>Ditrysia</taxon>
        <taxon>Noctuoidea</taxon>
        <taxon>Noctuidae</taxon>
        <taxon>Plusiinae</taxon>
        <taxon>Chrysodeixis</taxon>
    </lineage>
</organism>
<dbReference type="OrthoDB" id="7493403at2759"/>
<keyword evidence="2" id="KW-0732">Signal</keyword>
<feature type="region of interest" description="Disordered" evidence="1">
    <location>
        <begin position="76"/>
        <end position="121"/>
    </location>
</feature>
<dbReference type="AlphaFoldDB" id="A0A9N8KWR9"/>
<feature type="signal peptide" evidence="2">
    <location>
        <begin position="1"/>
        <end position="16"/>
    </location>
</feature>
<evidence type="ECO:0000256" key="2">
    <source>
        <dbReference type="SAM" id="SignalP"/>
    </source>
</evidence>
<sequence>MLVILLILFTNVLCDSEEDKYVDLLPDAEKQQFIEKVARRILQDVESSENKGQKSGDLSDEELRKHNDYVKSILKQESENIRRKGEETKVRQEEKDGKEGKEASVEALGVKPLESEKIADDPDLEQVDLTLRNDRREINPLDNSTEFIKVEVISDEPPIIKRSVRNESYSESESEETTTTASELLELVTEESEISTVHTETDDATNQLTDATIRRDSKENINPNPGIENLAAENKAISKADSAETDGADIEAKKSRRSGDSEPNENTNGTDANDETADLGLKSPEESNSTASTGAEEISTEPPETTTDNTSTTQDVDSATVISTATVFDLPDDKQNNNDSAIEELSENTVTSTLSDEGTTESEIDTTTSKIDTETLTTDYYIPTRTEYLTDSPSTGVATTEGMKIIEEIKNVTITTEDTTKPDKMTSETDKLEETTQTPKHENAIKKSKIPIKKATSKELASTLKPKTTVRTKVINNISSNFQQLDNGDDNANKNFIELEKVYTNQTKKKGVKEYEVYEIPADKSPFVPAGESATDQPYYIPVYNYAPDNAYFNPQNRLGPNAYDDEKVSAFAIEESVNNVVVKENIKEMSVTNNVDMEYSDTAFDNQRKKFGNTQKLFHSIHKKPANSSPEQAQGKVHLEDYVDSDYYFGRIRKDTDKNDRNNLEQSTSSNENAYPFLGTPEMNLKDHVRAVRNILFQQKYFNRATTERNFDSFEGTPKNKQARITERFESHLFRSGEADRREKNDNNIAIDYYFGRMKPKMMQFKINKEKTEPRFQQVGYIKNDNDTKGVFMLDQVFKDNIINYVNELMSKSNTNLKTGLNPATPLPIIISDKIPVVLKPTTDSKFRNQEKIRNAELNQIAKTPDVGSINTVLNMDNEHDLFTNLKKMQQVKMAVKNVHSDVKVNTYLTVLKDMVDADNMALKQYDWLGTTVDIQASFQKLFELVSAAINGDRIHPADLEILKYVIFLHKLATEIVEANDLGKQLRYSYLALPKNKREKKKIIKQKGLVNRVWLYLRRKVPEIDEAEEVKSFNVFLMDMEDDLYNLHDAIKNVAKITKYKNQHWYQNLKELYLSNDDKHLLELLLHMCVSRLFGLVEESAKNGMEDDYIAYMKSNKPEAKKTLEELLFVMQIMDEINKNVE</sequence>
<reference evidence="3" key="1">
    <citation type="submission" date="2021-12" db="EMBL/GenBank/DDBJ databases">
        <authorList>
            <person name="King R."/>
        </authorList>
    </citation>
    <scope>NUCLEOTIDE SEQUENCE</scope>
</reference>
<evidence type="ECO:0000313" key="3">
    <source>
        <dbReference type="EMBL" id="CAD0206724.1"/>
    </source>
</evidence>
<evidence type="ECO:0000313" key="4">
    <source>
        <dbReference type="Proteomes" id="UP001154114"/>
    </source>
</evidence>
<proteinExistence type="predicted"/>
<feature type="compositionally biased region" description="Polar residues" evidence="1">
    <location>
        <begin position="665"/>
        <end position="674"/>
    </location>
</feature>
<feature type="compositionally biased region" description="Polar residues" evidence="1">
    <location>
        <begin position="314"/>
        <end position="326"/>
    </location>
</feature>
<keyword evidence="4" id="KW-1185">Reference proteome</keyword>
<feature type="compositionally biased region" description="Basic and acidic residues" evidence="1">
    <location>
        <begin position="250"/>
        <end position="260"/>
    </location>
</feature>
<feature type="region of interest" description="Disordered" evidence="1">
    <location>
        <begin position="419"/>
        <end position="443"/>
    </location>
</feature>
<name>A0A9N8KWR9_CHRIL</name>
<feature type="compositionally biased region" description="Polar residues" evidence="1">
    <location>
        <begin position="347"/>
        <end position="357"/>
    </location>
</feature>
<feature type="compositionally biased region" description="Low complexity" evidence="1">
    <location>
        <begin position="296"/>
        <end position="313"/>
    </location>
</feature>
<dbReference type="EMBL" id="LR824032">
    <property type="protein sequence ID" value="CAD0206724.1"/>
    <property type="molecule type" value="Genomic_DNA"/>
</dbReference>
<feature type="chain" id="PRO_5040253463" evidence="2">
    <location>
        <begin position="17"/>
        <end position="1143"/>
    </location>
</feature>
<accession>A0A9N8KWR9</accession>
<dbReference type="Proteomes" id="UP001154114">
    <property type="component" value="Chromosome 29"/>
</dbReference>
<gene>
    <name evidence="3" type="ORF">CINC_LOCUS9015</name>
</gene>
<feature type="region of interest" description="Disordered" evidence="1">
    <location>
        <begin position="191"/>
        <end position="368"/>
    </location>
</feature>
<feature type="region of interest" description="Disordered" evidence="1">
    <location>
        <begin position="164"/>
        <end position="183"/>
    </location>
</feature>
<feature type="region of interest" description="Disordered" evidence="1">
    <location>
        <begin position="658"/>
        <end position="678"/>
    </location>
</feature>
<protein>
    <submittedName>
        <fullName evidence="3">Uncharacterized protein</fullName>
    </submittedName>
</protein>